<gene>
    <name evidence="2" type="ORF">ENR15_10345</name>
</gene>
<accession>A0A7C3ZLZ3</accession>
<feature type="region of interest" description="Disordered" evidence="1">
    <location>
        <begin position="1"/>
        <end position="28"/>
    </location>
</feature>
<feature type="region of interest" description="Disordered" evidence="1">
    <location>
        <begin position="58"/>
        <end position="77"/>
    </location>
</feature>
<evidence type="ECO:0000313" key="2">
    <source>
        <dbReference type="EMBL" id="HGG01024.1"/>
    </source>
</evidence>
<comment type="caution">
    <text evidence="2">The sequence shown here is derived from an EMBL/GenBank/DDBJ whole genome shotgun (WGS) entry which is preliminary data.</text>
</comment>
<feature type="compositionally biased region" description="Polar residues" evidence="1">
    <location>
        <begin position="1"/>
        <end position="14"/>
    </location>
</feature>
<dbReference type="EMBL" id="DSPX01000100">
    <property type="protein sequence ID" value="HGG01024.1"/>
    <property type="molecule type" value="Genomic_DNA"/>
</dbReference>
<protein>
    <submittedName>
        <fullName evidence="2">Uncharacterized protein</fullName>
    </submittedName>
</protein>
<sequence length="77" mass="8641">MSEPINNEKQGTENQPDRDLPLSPPETLKPVDWQAQSAEDMRNIAKGLVVNMMWAFTGLESSGERSSRQQKPGIKDE</sequence>
<proteinExistence type="predicted"/>
<dbReference type="AlphaFoldDB" id="A0A7C3ZLZ3"/>
<feature type="compositionally biased region" description="Basic and acidic residues" evidence="1">
    <location>
        <begin position="62"/>
        <end position="77"/>
    </location>
</feature>
<reference evidence="2" key="1">
    <citation type="journal article" date="2020" name="mSystems">
        <title>Genome- and Community-Level Interaction Insights into Carbon Utilization and Element Cycling Functions of Hydrothermarchaeota in Hydrothermal Sediment.</title>
        <authorList>
            <person name="Zhou Z."/>
            <person name="Liu Y."/>
            <person name="Xu W."/>
            <person name="Pan J."/>
            <person name="Luo Z.H."/>
            <person name="Li M."/>
        </authorList>
    </citation>
    <scope>NUCLEOTIDE SEQUENCE [LARGE SCALE GENOMIC DNA]</scope>
    <source>
        <strain evidence="2">SpSt-374</strain>
    </source>
</reference>
<name>A0A7C3ZLZ3_9CYAN</name>
<organism evidence="2">
    <name type="scientific">Planktothricoides sp. SpSt-374</name>
    <dbReference type="NCBI Taxonomy" id="2282167"/>
    <lineage>
        <taxon>Bacteria</taxon>
        <taxon>Bacillati</taxon>
        <taxon>Cyanobacteriota</taxon>
        <taxon>Cyanophyceae</taxon>
        <taxon>Oscillatoriophycideae</taxon>
        <taxon>Oscillatoriales</taxon>
        <taxon>Oscillatoriaceae</taxon>
        <taxon>Planktothricoides</taxon>
    </lineage>
</organism>
<evidence type="ECO:0000256" key="1">
    <source>
        <dbReference type="SAM" id="MobiDB-lite"/>
    </source>
</evidence>